<dbReference type="RefSeq" id="WP_076503090.1">
    <property type="nucleotide sequence ID" value="NZ_FTOP01000026.1"/>
</dbReference>
<reference evidence="6" key="1">
    <citation type="submission" date="2017-01" db="EMBL/GenBank/DDBJ databases">
        <authorList>
            <person name="Varghese N."/>
            <person name="Submissions S."/>
        </authorList>
    </citation>
    <scope>NUCLEOTIDE SEQUENCE [LARGE SCALE GENOMIC DNA]</scope>
    <source>
        <strain evidence="6">DSM 46698</strain>
    </source>
</reference>
<dbReference type="Proteomes" id="UP000186026">
    <property type="component" value="Unassembled WGS sequence"/>
</dbReference>
<accession>A0A1N7Q3G3</accession>
<dbReference type="PANTHER" id="PTHR30408">
    <property type="entry name" value="TYPE-1 RESTRICTION ENZYME ECOKI SPECIFICITY PROTEIN"/>
    <property type="match status" value="1"/>
</dbReference>
<dbReference type="OrthoDB" id="825893at2"/>
<gene>
    <name evidence="5" type="ORF">SAMN05421761_12615</name>
</gene>
<dbReference type="InterPro" id="IPR052021">
    <property type="entry name" value="Type-I_RS_S_subunit"/>
</dbReference>
<evidence type="ECO:0000256" key="1">
    <source>
        <dbReference type="ARBA" id="ARBA00010923"/>
    </source>
</evidence>
<keyword evidence="2" id="KW-0680">Restriction system</keyword>
<evidence type="ECO:0000313" key="6">
    <source>
        <dbReference type="Proteomes" id="UP000186026"/>
    </source>
</evidence>
<dbReference type="AlphaFoldDB" id="A0A1N7Q3G3"/>
<name>A0A1N7Q3G3_9BACT</name>
<protein>
    <submittedName>
        <fullName evidence="5">Type I restriction enzyme, S subunit</fullName>
    </submittedName>
</protein>
<evidence type="ECO:0000256" key="3">
    <source>
        <dbReference type="ARBA" id="ARBA00023125"/>
    </source>
</evidence>
<dbReference type="STRING" id="529505.SAMN05421761_12615"/>
<dbReference type="InterPro" id="IPR044946">
    <property type="entry name" value="Restrct_endonuc_typeI_TRD_sf"/>
</dbReference>
<dbReference type="SUPFAM" id="SSF116734">
    <property type="entry name" value="DNA methylase specificity domain"/>
    <property type="match status" value="2"/>
</dbReference>
<dbReference type="EMBL" id="FTOP01000026">
    <property type="protein sequence ID" value="SIT17147.1"/>
    <property type="molecule type" value="Genomic_DNA"/>
</dbReference>
<evidence type="ECO:0000313" key="5">
    <source>
        <dbReference type="EMBL" id="SIT17147.1"/>
    </source>
</evidence>
<dbReference type="GO" id="GO:0003677">
    <property type="term" value="F:DNA binding"/>
    <property type="evidence" value="ECO:0007669"/>
    <property type="project" value="UniProtKB-KW"/>
</dbReference>
<dbReference type="PANTHER" id="PTHR30408:SF12">
    <property type="entry name" value="TYPE I RESTRICTION ENZYME MJAVIII SPECIFICITY SUBUNIT"/>
    <property type="match status" value="1"/>
</dbReference>
<evidence type="ECO:0000256" key="2">
    <source>
        <dbReference type="ARBA" id="ARBA00022747"/>
    </source>
</evidence>
<dbReference type="Gene3D" id="1.10.287.1120">
    <property type="entry name" value="Bipartite methylase S protein"/>
    <property type="match status" value="1"/>
</dbReference>
<comment type="similarity">
    <text evidence="1">Belongs to the type-I restriction system S methylase family.</text>
</comment>
<sequence>MKQGWAYKKLGDLSKNKDAIVSGPFGSNLKVSDYKDSGVPILRLQNVGKGFFINKDIKFVSIEKAEELKYHSFKSGDLVLAKLGVPIGKTCIVPNSFTHGIIVADVVRIRLDKHIVNYNFLEYFLNTDGVVAQLTGNITGATRPRVNLSDVRNIVIGLPPLPEQQRIVSILDEAFAAIAKAKTNSEQNLKNAKELFESYLNSIKAKKVDLGSLVDIKTGKLNSNAAVVNGEYPFFTCSREVFAIDKYAFDLEAILLAGNNASGDFNVKHYKGKFNAYQRTYVITVNEKQKILYRYLYYQLLKSLKEFKEMSVGANTRFLKLGMIQGLKIALPSIEEQRTIVRLLDELRTKTQKLEAVYQKKMDGLEELKKSILQRAFSGEL</sequence>
<keyword evidence="3" id="KW-0238">DNA-binding</keyword>
<proteinExistence type="inferred from homology"/>
<evidence type="ECO:0000259" key="4">
    <source>
        <dbReference type="Pfam" id="PF01420"/>
    </source>
</evidence>
<organism evidence="5 6">
    <name type="scientific">Belliella pelovolcani</name>
    <dbReference type="NCBI Taxonomy" id="529505"/>
    <lineage>
        <taxon>Bacteria</taxon>
        <taxon>Pseudomonadati</taxon>
        <taxon>Bacteroidota</taxon>
        <taxon>Cytophagia</taxon>
        <taxon>Cytophagales</taxon>
        <taxon>Cyclobacteriaceae</taxon>
        <taxon>Belliella</taxon>
    </lineage>
</organism>
<feature type="domain" description="Type I restriction modification DNA specificity" evidence="4">
    <location>
        <begin position="206"/>
        <end position="355"/>
    </location>
</feature>
<dbReference type="InterPro" id="IPR000055">
    <property type="entry name" value="Restrct_endonuc_typeI_TRD"/>
</dbReference>
<feature type="domain" description="Type I restriction modification DNA specificity" evidence="4">
    <location>
        <begin position="4"/>
        <end position="183"/>
    </location>
</feature>
<dbReference type="Pfam" id="PF01420">
    <property type="entry name" value="Methylase_S"/>
    <property type="match status" value="2"/>
</dbReference>
<dbReference type="GO" id="GO:0009307">
    <property type="term" value="P:DNA restriction-modification system"/>
    <property type="evidence" value="ECO:0007669"/>
    <property type="project" value="UniProtKB-KW"/>
</dbReference>
<keyword evidence="6" id="KW-1185">Reference proteome</keyword>
<dbReference type="Gene3D" id="3.90.220.20">
    <property type="entry name" value="DNA methylase specificity domains"/>
    <property type="match status" value="2"/>
</dbReference>